<dbReference type="AlphaFoldDB" id="A0A1H2QLT4"/>
<name>A0A1H2QLT4_9BACL</name>
<dbReference type="EMBL" id="FNNQ01000001">
    <property type="protein sequence ID" value="SDW07624.1"/>
    <property type="molecule type" value="Genomic_DNA"/>
</dbReference>
<dbReference type="RefSeq" id="WP_091734909.1">
    <property type="nucleotide sequence ID" value="NZ_FNNQ01000001.1"/>
</dbReference>
<evidence type="ECO:0008006" key="3">
    <source>
        <dbReference type="Google" id="ProtNLM"/>
    </source>
</evidence>
<organism evidence="1 2">
    <name type="scientific">Marininema mesophilum</name>
    <dbReference type="NCBI Taxonomy" id="1048340"/>
    <lineage>
        <taxon>Bacteria</taxon>
        <taxon>Bacillati</taxon>
        <taxon>Bacillota</taxon>
        <taxon>Bacilli</taxon>
        <taxon>Bacillales</taxon>
        <taxon>Thermoactinomycetaceae</taxon>
        <taxon>Marininema</taxon>
    </lineage>
</organism>
<evidence type="ECO:0000313" key="1">
    <source>
        <dbReference type="EMBL" id="SDW07624.1"/>
    </source>
</evidence>
<dbReference type="Pfam" id="PF08968">
    <property type="entry name" value="DUF1885"/>
    <property type="match status" value="1"/>
</dbReference>
<dbReference type="Gene3D" id="1.20.5.850">
    <property type="entry name" value="Rbstp2229 protein"/>
    <property type="match status" value="1"/>
</dbReference>
<protein>
    <recommendedName>
        <fullName evidence="3">DUF1885 family protein</fullName>
    </recommendedName>
</protein>
<gene>
    <name evidence="1" type="ORF">SAMN05444487_101247</name>
</gene>
<proteinExistence type="predicted"/>
<dbReference type="InterPro" id="IPR036294">
    <property type="entry name" value="Rbstp2229-like_sf"/>
</dbReference>
<dbReference type="SUPFAM" id="SSF111171">
    <property type="entry name" value="Rbstp2229 protein"/>
    <property type="match status" value="1"/>
</dbReference>
<evidence type="ECO:0000313" key="2">
    <source>
        <dbReference type="Proteomes" id="UP000198534"/>
    </source>
</evidence>
<keyword evidence="2" id="KW-1185">Reference proteome</keyword>
<dbReference type="Proteomes" id="UP000198534">
    <property type="component" value="Unassembled WGS sequence"/>
</dbReference>
<dbReference type="STRING" id="1048340.SAMN05444487_101247"/>
<sequence length="142" mass="16113">MGKNAYIKMVNGSTQQELTLDDVKQALDHFIHMTQLTGEQLDWGYAENAFPYTVEEQVQEGTPYLLLKGNDPRLYKYLIIGVRSDPSSSSAVSNCIQLVVPQGATHGDTSKANEFSRYLARRFQAELHLLNGRIMYFNPRKL</sequence>
<dbReference type="Gene3D" id="3.30.310.120">
    <property type="entry name" value="Rbstp2229 like protein"/>
    <property type="match status" value="1"/>
</dbReference>
<reference evidence="1 2" key="1">
    <citation type="submission" date="2016-10" db="EMBL/GenBank/DDBJ databases">
        <authorList>
            <person name="de Groot N.N."/>
        </authorList>
    </citation>
    <scope>NUCLEOTIDE SEQUENCE [LARGE SCALE GENOMIC DNA]</scope>
    <source>
        <strain evidence="1 2">DSM 45610</strain>
    </source>
</reference>
<accession>A0A1H2QLT4</accession>
<dbReference type="InterPro" id="IPR015062">
    <property type="entry name" value="DUF1885"/>
</dbReference>
<dbReference type="OrthoDB" id="2966171at2"/>